<dbReference type="GO" id="GO:0015629">
    <property type="term" value="C:actin cytoskeleton"/>
    <property type="evidence" value="ECO:0007669"/>
    <property type="project" value="TreeGrafter"/>
</dbReference>
<dbReference type="GO" id="GO:0009898">
    <property type="term" value="C:cytoplasmic side of plasma membrane"/>
    <property type="evidence" value="ECO:0007669"/>
    <property type="project" value="TreeGrafter"/>
</dbReference>
<evidence type="ECO:0000256" key="1">
    <source>
        <dbReference type="SAM" id="MobiDB-lite"/>
    </source>
</evidence>
<organism evidence="3 4">
    <name type="scientific">Opisthorchis felineus</name>
    <dbReference type="NCBI Taxonomy" id="147828"/>
    <lineage>
        <taxon>Eukaryota</taxon>
        <taxon>Metazoa</taxon>
        <taxon>Spiralia</taxon>
        <taxon>Lophotrochozoa</taxon>
        <taxon>Platyhelminthes</taxon>
        <taxon>Trematoda</taxon>
        <taxon>Digenea</taxon>
        <taxon>Opisthorchiida</taxon>
        <taxon>Opisthorchiata</taxon>
        <taxon>Opisthorchiidae</taxon>
        <taxon>Opisthorchis</taxon>
    </lineage>
</organism>
<feature type="region of interest" description="Disordered" evidence="1">
    <location>
        <begin position="844"/>
        <end position="915"/>
    </location>
</feature>
<dbReference type="OrthoDB" id="10061327at2759"/>
<dbReference type="AlphaFoldDB" id="A0A4S2L9W6"/>
<sequence>MKSTTVSFSFTSQLANLKNTLALWEDVISKTAKLSVALRTVIQCIASFFEAFQKVADSAYSSNCGLRELGSSMTRFCLRERGLESRLRTFNSQLLECLAAPLTDRLEEWRRTVIQLDRENNKEWRRARNELQRVTCEFDKLNKRFRRKGSVSAHPDSSERSSATSDMMLPNTTSTGDNVQLNFIKHDLELKQRTLAELERVNLRRAVVEERRRFAELITCLKPVLDSHAAIFSDAESIEECISAIGNHAFDPNDLPSDTEHAIDEAVAHVSSRIDAGDRKLSNVRTAMRFGKPPSGFLEFQRSNLLSGHSSQLSLQSALSTHSTGTSWNAIANAAAAISLAGNRTISPHNGSIDMSDQAKFCPQSPSNTSNSLSGTHHAGDSASLFEHVDCASAEPTSPNAAAFSVPPLELESTFVPLNDSPTHNKPNSFLVASEDDDGEGATTEDTEDGETEDEERLGASDSAKHEEKARPILYPNQAIPAPVYTNLSELKRAAARRFGETDSPSTSIATSVTKEENGHCTFRPTTPITAPQPSSTANTQPPVQSESGHISSAADMIQVDGFISTPIISGTSTFKRRQQSEYGRRNPVAPLSNGLPITATNGCTGNPSGYRPLAYNSVTPGLVRRGSQACVDGSDCGSRSQTRPANPPRRSSSVSRELMHLRNPPAGAVMDPYAASYHYNASHPSTLSSDGLIDPGIQRVSSSVFTHSSGGQQQQRQQHAHLVNHNSNAPDATNWSGNNSNRFSSRPNLVQIPPAVGAHLSQYGSVSVAASSSPNNHYVTNGLFSRPGSNMPVLSPPPLATVPAPTQSKNNQLMFGVKVLPNQAPPMGLAASSQYARLPQQHRSMLRQASCAPESLVPTEREAPSMGSPVPVRAASNTALHYGVSSQQSSRTTANNSGNTPISSKEETVTSFID</sequence>
<keyword evidence="4" id="KW-1185">Reference proteome</keyword>
<feature type="domain" description="IMD" evidence="2">
    <location>
        <begin position="1"/>
        <end position="118"/>
    </location>
</feature>
<dbReference type="InterPro" id="IPR027267">
    <property type="entry name" value="AH/BAR_dom_sf"/>
</dbReference>
<dbReference type="InterPro" id="IPR030127">
    <property type="entry name" value="MTSS1/MTSS2"/>
</dbReference>
<evidence type="ECO:0000313" key="4">
    <source>
        <dbReference type="Proteomes" id="UP000308267"/>
    </source>
</evidence>
<dbReference type="GO" id="GO:0005543">
    <property type="term" value="F:phospholipid binding"/>
    <property type="evidence" value="ECO:0007669"/>
    <property type="project" value="TreeGrafter"/>
</dbReference>
<feature type="compositionally biased region" description="Polar residues" evidence="1">
    <location>
        <begin position="503"/>
        <end position="513"/>
    </location>
</feature>
<proteinExistence type="predicted"/>
<feature type="region of interest" description="Disordered" evidence="1">
    <location>
        <begin position="499"/>
        <end position="551"/>
    </location>
</feature>
<feature type="compositionally biased region" description="Basic and acidic residues" evidence="1">
    <location>
        <begin position="457"/>
        <end position="471"/>
    </location>
</feature>
<dbReference type="GO" id="GO:0007009">
    <property type="term" value="P:plasma membrane organization"/>
    <property type="evidence" value="ECO:0007669"/>
    <property type="project" value="InterPro"/>
</dbReference>
<dbReference type="PANTHER" id="PTHR15708">
    <property type="entry name" value="ACTIN BUNDLING/MISSING IN METASTASIS-RELATED"/>
    <property type="match status" value="1"/>
</dbReference>
<feature type="region of interest" description="Disordered" evidence="1">
    <location>
        <begin position="349"/>
        <end position="379"/>
    </location>
</feature>
<feature type="region of interest" description="Disordered" evidence="1">
    <location>
        <begin position="415"/>
        <end position="475"/>
    </location>
</feature>
<dbReference type="PROSITE" id="PS51338">
    <property type="entry name" value="IMD"/>
    <property type="match status" value="1"/>
</dbReference>
<name>A0A4S2L9W6_OPIFE</name>
<gene>
    <name evidence="3" type="ORF">CRM22_008884</name>
</gene>
<dbReference type="Pfam" id="PF08397">
    <property type="entry name" value="IMD"/>
    <property type="match status" value="1"/>
</dbReference>
<reference evidence="3 4" key="1">
    <citation type="journal article" date="2019" name="BMC Genomics">
        <title>New insights from Opisthorchis felineus genome: update on genomics of the epidemiologically important liver flukes.</title>
        <authorList>
            <person name="Ershov N.I."/>
            <person name="Mordvinov V.A."/>
            <person name="Prokhortchouk E.B."/>
            <person name="Pakharukova M.Y."/>
            <person name="Gunbin K.V."/>
            <person name="Ustyantsev K."/>
            <person name="Genaev M.A."/>
            <person name="Blinov A.G."/>
            <person name="Mazur A."/>
            <person name="Boulygina E."/>
            <person name="Tsygankova S."/>
            <person name="Khrameeva E."/>
            <person name="Chekanov N."/>
            <person name="Fan G."/>
            <person name="Xiao A."/>
            <person name="Zhang H."/>
            <person name="Xu X."/>
            <person name="Yang H."/>
            <person name="Solovyev V."/>
            <person name="Lee S.M."/>
            <person name="Liu X."/>
            <person name="Afonnikov D.A."/>
            <person name="Skryabin K.G."/>
        </authorList>
    </citation>
    <scope>NUCLEOTIDE SEQUENCE [LARGE SCALE GENOMIC DNA]</scope>
    <source>
        <strain evidence="3">AK-0245</strain>
        <tissue evidence="3">Whole organism</tissue>
    </source>
</reference>
<dbReference type="GO" id="GO:0030031">
    <property type="term" value="P:cell projection assembly"/>
    <property type="evidence" value="ECO:0007669"/>
    <property type="project" value="TreeGrafter"/>
</dbReference>
<dbReference type="Gene3D" id="1.20.1270.60">
    <property type="entry name" value="Arfaptin homology (AH) domain/BAR domain"/>
    <property type="match status" value="1"/>
</dbReference>
<evidence type="ECO:0000313" key="3">
    <source>
        <dbReference type="EMBL" id="TGZ59771.1"/>
    </source>
</evidence>
<dbReference type="InterPro" id="IPR013606">
    <property type="entry name" value="I-BAR_dom"/>
</dbReference>
<dbReference type="STRING" id="147828.A0A4S2L9W6"/>
<feature type="compositionally biased region" description="Polar residues" evidence="1">
    <location>
        <begin position="524"/>
        <end position="551"/>
    </location>
</feature>
<feature type="compositionally biased region" description="Polar residues" evidence="1">
    <location>
        <begin position="160"/>
        <end position="175"/>
    </location>
</feature>
<dbReference type="EMBL" id="SJOL01008692">
    <property type="protein sequence ID" value="TGZ59771.1"/>
    <property type="molecule type" value="Genomic_DNA"/>
</dbReference>
<dbReference type="Proteomes" id="UP000308267">
    <property type="component" value="Unassembled WGS sequence"/>
</dbReference>
<protein>
    <recommendedName>
        <fullName evidence="2">IMD domain-containing protein</fullName>
    </recommendedName>
</protein>
<dbReference type="PANTHER" id="PTHR15708:SF15">
    <property type="entry name" value="IP14311P"/>
    <property type="match status" value="1"/>
</dbReference>
<feature type="region of interest" description="Disordered" evidence="1">
    <location>
        <begin position="630"/>
        <end position="657"/>
    </location>
</feature>
<feature type="region of interest" description="Disordered" evidence="1">
    <location>
        <begin position="148"/>
        <end position="175"/>
    </location>
</feature>
<dbReference type="SUPFAM" id="SSF103657">
    <property type="entry name" value="BAR/IMD domain-like"/>
    <property type="match status" value="1"/>
</dbReference>
<feature type="compositionally biased region" description="Polar residues" evidence="1">
    <location>
        <begin position="364"/>
        <end position="375"/>
    </location>
</feature>
<dbReference type="GO" id="GO:0003779">
    <property type="term" value="F:actin binding"/>
    <property type="evidence" value="ECO:0007669"/>
    <property type="project" value="InterPro"/>
</dbReference>
<feature type="compositionally biased region" description="Acidic residues" evidence="1">
    <location>
        <begin position="434"/>
        <end position="456"/>
    </location>
</feature>
<feature type="compositionally biased region" description="Polar residues" evidence="1">
    <location>
        <begin position="638"/>
        <end position="656"/>
    </location>
</feature>
<feature type="compositionally biased region" description="Polar residues" evidence="1">
    <location>
        <begin position="876"/>
        <end position="915"/>
    </location>
</feature>
<comment type="caution">
    <text evidence="3">The sequence shown here is derived from an EMBL/GenBank/DDBJ whole genome shotgun (WGS) entry which is preliminary data.</text>
</comment>
<evidence type="ECO:0000259" key="2">
    <source>
        <dbReference type="PROSITE" id="PS51338"/>
    </source>
</evidence>
<accession>A0A4S2L9W6</accession>